<dbReference type="InterPro" id="IPR025476">
    <property type="entry name" value="Helitron_helicase-like"/>
</dbReference>
<dbReference type="Pfam" id="PF14214">
    <property type="entry name" value="Helitron_like_N"/>
    <property type="match status" value="1"/>
</dbReference>
<dbReference type="Gene3D" id="3.40.50.300">
    <property type="entry name" value="P-loop containing nucleotide triphosphate hydrolases"/>
    <property type="match status" value="2"/>
</dbReference>
<dbReference type="CDD" id="cd18809">
    <property type="entry name" value="SF1_C_RecD"/>
    <property type="match status" value="1"/>
</dbReference>
<dbReference type="InterPro" id="IPR036691">
    <property type="entry name" value="Endo/exonu/phosph_ase_sf"/>
</dbReference>
<dbReference type="SMART" id="SM00382">
    <property type="entry name" value="AAA"/>
    <property type="match status" value="1"/>
</dbReference>
<keyword evidence="1" id="KW-0233">DNA recombination</keyword>
<dbReference type="Pfam" id="PF13538">
    <property type="entry name" value="UvrD_C_2"/>
    <property type="match status" value="1"/>
</dbReference>
<keyword evidence="1" id="KW-0234">DNA repair</keyword>
<evidence type="ECO:0000259" key="2">
    <source>
        <dbReference type="SMART" id="SM00382"/>
    </source>
</evidence>
<dbReference type="InterPro" id="IPR027417">
    <property type="entry name" value="P-loop_NTPase"/>
</dbReference>
<dbReference type="Proteomes" id="UP001321473">
    <property type="component" value="Unassembled WGS sequence"/>
</dbReference>
<comment type="cofactor">
    <cofactor evidence="1">
        <name>Mg(2+)</name>
        <dbReference type="ChEBI" id="CHEBI:18420"/>
    </cofactor>
</comment>
<feature type="domain" description="AAA+ ATPase" evidence="2">
    <location>
        <begin position="569"/>
        <end position="784"/>
    </location>
</feature>
<comment type="catalytic activity">
    <reaction evidence="1">
        <text>ATP + H2O = ADP + phosphate + H(+)</text>
        <dbReference type="Rhea" id="RHEA:13065"/>
        <dbReference type="ChEBI" id="CHEBI:15377"/>
        <dbReference type="ChEBI" id="CHEBI:15378"/>
        <dbReference type="ChEBI" id="CHEBI:30616"/>
        <dbReference type="ChEBI" id="CHEBI:43474"/>
        <dbReference type="ChEBI" id="CHEBI:456216"/>
        <dbReference type="EC" id="5.6.2.3"/>
    </reaction>
</comment>
<keyword evidence="1" id="KW-0378">Hydrolase</keyword>
<dbReference type="InterPro" id="IPR010285">
    <property type="entry name" value="DNA_helicase_pif1-like_DEAD"/>
</dbReference>
<dbReference type="Gene3D" id="3.60.10.10">
    <property type="entry name" value="Endonuclease/exonuclease/phosphatase"/>
    <property type="match status" value="1"/>
</dbReference>
<keyword evidence="1" id="KW-0547">Nucleotide-binding</keyword>
<gene>
    <name evidence="3" type="ORF">V5799_026775</name>
</gene>
<dbReference type="SUPFAM" id="SSF52540">
    <property type="entry name" value="P-loop containing nucleoside triphosphate hydrolases"/>
    <property type="match status" value="2"/>
</dbReference>
<evidence type="ECO:0000256" key="1">
    <source>
        <dbReference type="RuleBase" id="RU363044"/>
    </source>
</evidence>
<proteinExistence type="inferred from homology"/>
<dbReference type="GO" id="GO:0000723">
    <property type="term" value="P:telomere maintenance"/>
    <property type="evidence" value="ECO:0007669"/>
    <property type="project" value="InterPro"/>
</dbReference>
<protein>
    <recommendedName>
        <fullName evidence="1">ATP-dependent DNA helicase</fullName>
        <ecNumber evidence="1">5.6.2.3</ecNumber>
    </recommendedName>
</protein>
<dbReference type="EC" id="5.6.2.3" evidence="1"/>
<dbReference type="InterPro" id="IPR003593">
    <property type="entry name" value="AAA+_ATPase"/>
</dbReference>
<evidence type="ECO:0000313" key="4">
    <source>
        <dbReference type="Proteomes" id="UP001321473"/>
    </source>
</evidence>
<dbReference type="PANTHER" id="PTHR47642:SF5">
    <property type="entry name" value="ATP-DEPENDENT DNA HELICASE"/>
    <property type="match status" value="1"/>
</dbReference>
<dbReference type="GO" id="GO:0005524">
    <property type="term" value="F:ATP binding"/>
    <property type="evidence" value="ECO:0007669"/>
    <property type="project" value="UniProtKB-KW"/>
</dbReference>
<accession>A0AAQ4DHL7</accession>
<dbReference type="GO" id="GO:0006310">
    <property type="term" value="P:DNA recombination"/>
    <property type="evidence" value="ECO:0007669"/>
    <property type="project" value="UniProtKB-KW"/>
</dbReference>
<keyword evidence="1" id="KW-0227">DNA damage</keyword>
<dbReference type="GO" id="GO:0006281">
    <property type="term" value="P:DNA repair"/>
    <property type="evidence" value="ECO:0007669"/>
    <property type="project" value="UniProtKB-KW"/>
</dbReference>
<comment type="caution">
    <text evidence="3">The sequence shown here is derived from an EMBL/GenBank/DDBJ whole genome shotgun (WGS) entry which is preliminary data.</text>
</comment>
<reference evidence="3 4" key="1">
    <citation type="journal article" date="2023" name="Arcadia Sci">
        <title>De novo assembly of a long-read Amblyomma americanum tick genome.</title>
        <authorList>
            <person name="Chou S."/>
            <person name="Poskanzer K.E."/>
            <person name="Rollins M."/>
            <person name="Thuy-Boun P.S."/>
        </authorList>
    </citation>
    <scope>NUCLEOTIDE SEQUENCE [LARGE SCALE GENOMIC DNA]</scope>
    <source>
        <strain evidence="3">F_SG_1</strain>
        <tissue evidence="3">Salivary glands</tissue>
    </source>
</reference>
<evidence type="ECO:0000313" key="3">
    <source>
        <dbReference type="EMBL" id="KAK8761957.1"/>
    </source>
</evidence>
<dbReference type="GO" id="GO:0016787">
    <property type="term" value="F:hydrolase activity"/>
    <property type="evidence" value="ECO:0007669"/>
    <property type="project" value="UniProtKB-KW"/>
</dbReference>
<name>A0AAQ4DHL7_AMBAM</name>
<keyword evidence="4" id="KW-1185">Reference proteome</keyword>
<dbReference type="Pfam" id="PF05970">
    <property type="entry name" value="PIF1"/>
    <property type="match status" value="1"/>
</dbReference>
<dbReference type="EMBL" id="JARKHS020030618">
    <property type="protein sequence ID" value="KAK8761957.1"/>
    <property type="molecule type" value="Genomic_DNA"/>
</dbReference>
<dbReference type="InterPro" id="IPR051055">
    <property type="entry name" value="PIF1_helicase"/>
</dbReference>
<sequence>MKGVPNNVQYWHTRKGELFAMIRQLGKPTAFLTLSASEMHWPDLLKLLKKLKVAKDEVDYDEEEMDRYYAAVLVNEDPVVCAIYFEHMVENGGMPETVALPERILSLNNEALARPRCQCHEHTHTCYKGSRKTCRFNFPLWPMPCTVVLTPLASPKKEEDPEGAKHVENLKATRDALHDALQHTIYASFEYMWEQHGIRDFGHYQMVIRAGLTRPTLMLKRDLDQCNVNAFNPWIGHVLNSNMDLQIILDVYACAAYVVEYVNKSTRGVSSLNRALRAIFDEDAENKLTYELALRKLGVRILNGIEMSAQEAAWVLLQFHMSETSTDVIFVNTVWPEERIRSKKTKDEMDREHLEATSTDIWRKSAIDKYEERPPELEDLTLAEFMTEYSSKGKLTKRTKRAILRCRDYDINDVVNYKREHVMLYVPFRRENEFLDRNKFETIFDENKERLMEVKEKFNSGVTSAELLEYVKNINESMGIEDDERAVAAAEGEERGATRAKIVVENDDTDIVPENAVTSALVASNCPAVKKREDCMPLEDFYARMRMTNHRQRMIIEEVIHRLTTDDSEPLRIFFTGPAGCGKTFTLHLIMDVYNRYCRSKKIAYGDTEISGVNTYVSCATTGKAAVALNGVTVHSAFKMVMSNSREDKGLSAADLSTFRTLFKGVRCVIIDEVSMLSSDLLRQVDRRLRQIRADRMREPFGAFDVILCGDMRQLLPVRASEVYKRPKSNGAVFSTEVMAWHNLEYFPLTQVVRQSDVVFSNLLTKIGDGAVLEDFEVELQESRFVDAEEAGSRSEAVLLYYSNADVDAYNDKIAKRSQDKVDHPTRDFITGYRSQDEKDAAARALETSGRVETGNLPATVALCAEKPYMLLKNIDITEGLLKGKLLKHMSVKRTQFPLVPASAMTIHKSQGGTFDAVVYEYAANHPQKLVYVALSRATSLEGLYLTNKDGCHKFTHRGPNPDRTLKAEFERLQQHPLETAFSCCERLVEKSAVTIATLNVRSLLLHNCEITSDAMLMSAHALVFTETGADKDTPETIKGFTLVGAAKRPDQTRNAGVAIYVRDPLRAKVVTPAVPMQRGEALCVEIPAVDLVISGVYVAPQTSNQDAVNIMADGLPPRTDKRMLVCTGDFNKDPVRDRTFL</sequence>
<dbReference type="GO" id="GO:0043139">
    <property type="term" value="F:5'-3' DNA helicase activity"/>
    <property type="evidence" value="ECO:0007669"/>
    <property type="project" value="UniProtKB-EC"/>
</dbReference>
<dbReference type="PANTHER" id="PTHR47642">
    <property type="entry name" value="ATP-DEPENDENT DNA HELICASE"/>
    <property type="match status" value="1"/>
</dbReference>
<dbReference type="SUPFAM" id="SSF56219">
    <property type="entry name" value="DNase I-like"/>
    <property type="match status" value="1"/>
</dbReference>
<keyword evidence="1" id="KW-0067">ATP-binding</keyword>
<organism evidence="3 4">
    <name type="scientific">Amblyomma americanum</name>
    <name type="common">Lone star tick</name>
    <dbReference type="NCBI Taxonomy" id="6943"/>
    <lineage>
        <taxon>Eukaryota</taxon>
        <taxon>Metazoa</taxon>
        <taxon>Ecdysozoa</taxon>
        <taxon>Arthropoda</taxon>
        <taxon>Chelicerata</taxon>
        <taxon>Arachnida</taxon>
        <taxon>Acari</taxon>
        <taxon>Parasitiformes</taxon>
        <taxon>Ixodida</taxon>
        <taxon>Ixodoidea</taxon>
        <taxon>Ixodidae</taxon>
        <taxon>Amblyomminae</taxon>
        <taxon>Amblyomma</taxon>
    </lineage>
</organism>
<dbReference type="InterPro" id="IPR027785">
    <property type="entry name" value="UvrD-like_helicase_C"/>
</dbReference>
<keyword evidence="1" id="KW-0347">Helicase</keyword>
<comment type="similarity">
    <text evidence="1">Belongs to the helicase family.</text>
</comment>
<dbReference type="AlphaFoldDB" id="A0AAQ4DHL7"/>